<evidence type="ECO:0000256" key="3">
    <source>
        <dbReference type="ARBA" id="ARBA00022692"/>
    </source>
</evidence>
<evidence type="ECO:0000313" key="10">
    <source>
        <dbReference type="Proteomes" id="UP000237673"/>
    </source>
</evidence>
<evidence type="ECO:0000256" key="4">
    <source>
        <dbReference type="ARBA" id="ARBA00022737"/>
    </source>
</evidence>
<feature type="transmembrane region" description="Helical" evidence="7">
    <location>
        <begin position="175"/>
        <end position="195"/>
    </location>
</feature>
<feature type="transmembrane region" description="Helical" evidence="7">
    <location>
        <begin position="588"/>
        <end position="608"/>
    </location>
</feature>
<organism evidence="9 10">
    <name type="scientific">Mixta calida</name>
    <dbReference type="NCBI Taxonomy" id="665913"/>
    <lineage>
        <taxon>Bacteria</taxon>
        <taxon>Pseudomonadati</taxon>
        <taxon>Pseudomonadota</taxon>
        <taxon>Gammaproteobacteria</taxon>
        <taxon>Enterobacterales</taxon>
        <taxon>Erwiniaceae</taxon>
        <taxon>Mixta</taxon>
    </lineage>
</organism>
<dbReference type="PANTHER" id="PTHR43652">
    <property type="entry name" value="BASIC AMINO ACID ANTIPORTER YFCC-RELATED"/>
    <property type="match status" value="1"/>
</dbReference>
<accession>A0ABM6S5U2</accession>
<protein>
    <submittedName>
        <fullName evidence="9">SLC13 family permease</fullName>
    </submittedName>
</protein>
<feature type="transmembrane region" description="Helical" evidence="7">
    <location>
        <begin position="507"/>
        <end position="533"/>
    </location>
</feature>
<keyword evidence="3 7" id="KW-0812">Transmembrane</keyword>
<dbReference type="Gene3D" id="3.30.70.1450">
    <property type="entry name" value="Regulator of K+ conductance, C-terminal domain"/>
    <property type="match status" value="2"/>
</dbReference>
<comment type="subcellular location">
    <subcellularLocation>
        <location evidence="1">Membrane</location>
        <topology evidence="1">Multi-pass membrane protein</topology>
    </subcellularLocation>
</comment>
<dbReference type="PANTHER" id="PTHR43652:SF1">
    <property type="entry name" value="RESPONSE REGULATOR"/>
    <property type="match status" value="1"/>
</dbReference>
<dbReference type="InterPro" id="IPR031312">
    <property type="entry name" value="Na/sul_symport_CS"/>
</dbReference>
<dbReference type="SUPFAM" id="SSF116726">
    <property type="entry name" value="TrkA C-terminal domain-like"/>
    <property type="match status" value="2"/>
</dbReference>
<dbReference type="PROSITE" id="PS51202">
    <property type="entry name" value="RCK_C"/>
    <property type="match status" value="2"/>
</dbReference>
<dbReference type="Proteomes" id="UP000237673">
    <property type="component" value="Chromosome"/>
</dbReference>
<feature type="transmembrane region" description="Helical" evidence="7">
    <location>
        <begin position="422"/>
        <end position="449"/>
    </location>
</feature>
<dbReference type="RefSeq" id="WP_038629929.1">
    <property type="nucleotide sequence ID" value="NZ_CP026378.1"/>
</dbReference>
<evidence type="ECO:0000313" key="9">
    <source>
        <dbReference type="EMBL" id="AUY27178.1"/>
    </source>
</evidence>
<evidence type="ECO:0000256" key="5">
    <source>
        <dbReference type="ARBA" id="ARBA00022989"/>
    </source>
</evidence>
<name>A0ABM6S5U2_9GAMM</name>
<sequence length="610" mass="65883">MNNQLLWVLGLLAVTVWLFASGRLRMDVVALLVIIAFVLSGTLTLQEATIGFSDPNVILIAALFVIGEGLVRTGVALQTGEWLMKIAGNSESKMIFWLMLTVAGLGAFMSSTGVVAIFIPVVLSVAAKIGSSPARLMMPLSVAALISGMMTLVATPPNLVVNSELQREGLEGFSFFAVTPIGLVVLALGIGYMLVARYWLAAPPDAAVAAAPRRRNFRDLIREYRLSGRARRLAIRAGSPLIGRRLDDLKLREKYGANVVGLERWRKFRRVMVTVTGETTFRDRDVLLIDMSAAEIDLRQFCSEQRLEPLILRGDYFSDRARDVGMAEVLLTPDSELTGKSVRELGFRSRFGVSIIGIRRRNSLLEGTLTDEPLEVGDTLLAIGDWRCIQQLQQQKRDLLLLALPAEIDEAVPAHSQAPHALFSLALMVALMITDVIPGPIAALIACLLMGKFRCIDMESAWKAIHWPGLILIAGMMPFALALQKTGGVALVVQGLMDVAGSRGPHVMLLCLFVLCATIGLFISNTATAVLMAPIGVAAAQQMGVSPYPFTMIIAIAASAAFMTPVSSPVNTLVLGPGGYRFGDFVKIGVPFTLVVMAVSVLLVPLLFPF</sequence>
<keyword evidence="4" id="KW-0677">Repeat</keyword>
<dbReference type="Pfam" id="PF03600">
    <property type="entry name" value="CitMHS"/>
    <property type="match status" value="1"/>
</dbReference>
<dbReference type="EMBL" id="CP026378">
    <property type="protein sequence ID" value="AUY27178.1"/>
    <property type="molecule type" value="Genomic_DNA"/>
</dbReference>
<evidence type="ECO:0000256" key="7">
    <source>
        <dbReference type="SAM" id="Phobius"/>
    </source>
</evidence>
<dbReference type="PROSITE" id="PS01271">
    <property type="entry name" value="NA_SULFATE"/>
    <property type="match status" value="1"/>
</dbReference>
<dbReference type="InterPro" id="IPR004680">
    <property type="entry name" value="Cit_transptr-like_dom"/>
</dbReference>
<feature type="domain" description="RCK C-terminal" evidence="8">
    <location>
        <begin position="314"/>
        <end position="398"/>
    </location>
</feature>
<evidence type="ECO:0000256" key="2">
    <source>
        <dbReference type="ARBA" id="ARBA00022448"/>
    </source>
</evidence>
<feature type="transmembrane region" description="Helical" evidence="7">
    <location>
        <begin position="95"/>
        <end position="124"/>
    </location>
</feature>
<feature type="transmembrane region" description="Helical" evidence="7">
    <location>
        <begin position="136"/>
        <end position="155"/>
    </location>
</feature>
<dbReference type="InterPro" id="IPR036721">
    <property type="entry name" value="RCK_C_sf"/>
</dbReference>
<keyword evidence="5 7" id="KW-1133">Transmembrane helix</keyword>
<feature type="transmembrane region" description="Helical" evidence="7">
    <location>
        <begin position="470"/>
        <end position="495"/>
    </location>
</feature>
<reference evidence="9 10" key="1">
    <citation type="submission" date="2018-01" db="EMBL/GenBank/DDBJ databases">
        <title>Complete and assembled Genome of Pantoea calida DSM22759T.</title>
        <authorList>
            <person name="Stevens M.J.A."/>
            <person name="Zurfluh K."/>
            <person name="Stephan R."/>
        </authorList>
    </citation>
    <scope>NUCLEOTIDE SEQUENCE [LARGE SCALE GENOMIC DNA]</scope>
    <source>
        <strain evidence="9 10">DSM 22759</strain>
    </source>
</reference>
<keyword evidence="6 7" id="KW-0472">Membrane</keyword>
<proteinExistence type="predicted"/>
<dbReference type="Pfam" id="PF02080">
    <property type="entry name" value="TrkA_C"/>
    <property type="match status" value="2"/>
</dbReference>
<evidence type="ECO:0000256" key="1">
    <source>
        <dbReference type="ARBA" id="ARBA00004141"/>
    </source>
</evidence>
<feature type="domain" description="RCK C-terminal" evidence="8">
    <location>
        <begin position="218"/>
        <end position="307"/>
    </location>
</feature>
<keyword evidence="2" id="KW-0813">Transport</keyword>
<dbReference type="InterPro" id="IPR051679">
    <property type="entry name" value="DASS-Related_Transporters"/>
</dbReference>
<feature type="transmembrane region" description="Helical" evidence="7">
    <location>
        <begin position="545"/>
        <end position="568"/>
    </location>
</feature>
<feature type="transmembrane region" description="Helical" evidence="7">
    <location>
        <begin position="28"/>
        <end position="45"/>
    </location>
</feature>
<keyword evidence="10" id="KW-1185">Reference proteome</keyword>
<feature type="transmembrane region" description="Helical" evidence="7">
    <location>
        <begin position="57"/>
        <end position="75"/>
    </location>
</feature>
<dbReference type="InterPro" id="IPR006037">
    <property type="entry name" value="RCK_C"/>
</dbReference>
<evidence type="ECO:0000256" key="6">
    <source>
        <dbReference type="ARBA" id="ARBA00023136"/>
    </source>
</evidence>
<dbReference type="GeneID" id="84632927"/>
<gene>
    <name evidence="9" type="ORF">C2E16_14545</name>
</gene>
<evidence type="ECO:0000259" key="8">
    <source>
        <dbReference type="PROSITE" id="PS51202"/>
    </source>
</evidence>